<protein>
    <submittedName>
        <fullName evidence="13">Porin</fullName>
    </submittedName>
</protein>
<evidence type="ECO:0000256" key="3">
    <source>
        <dbReference type="ARBA" id="ARBA00022448"/>
    </source>
</evidence>
<name>A0A427WJN4_ACHDE</name>
<keyword evidence="7" id="KW-0406">Ion transport</keyword>
<organism evidence="13 14">
    <name type="scientific">Achromobacter denitrificans</name>
    <name type="common">Alcaligenes denitrificans</name>
    <dbReference type="NCBI Taxonomy" id="32002"/>
    <lineage>
        <taxon>Bacteria</taxon>
        <taxon>Pseudomonadati</taxon>
        <taxon>Pseudomonadota</taxon>
        <taxon>Betaproteobacteria</taxon>
        <taxon>Burkholderiales</taxon>
        <taxon>Alcaligenaceae</taxon>
        <taxon>Achromobacter</taxon>
    </lineage>
</organism>
<reference evidence="13 14" key="1">
    <citation type="submission" date="2020-05" db="EMBL/GenBank/DDBJ databases">
        <title>FDA dAtabase for Regulatory Grade micrObial Sequences (FDA-ARGOS): Supporting development and validation of Infectious Disease Dx tests.</title>
        <authorList>
            <person name="Sproer C."/>
            <person name="Gronow S."/>
            <person name="Severitt S."/>
            <person name="Schroder I."/>
            <person name="Tallon L."/>
            <person name="Sadzewicz L."/>
            <person name="Zhao X."/>
            <person name="Vavikolanu K."/>
            <person name="Mehta A."/>
            <person name="Aluvathingal J."/>
            <person name="Nadendla S."/>
            <person name="Myers T."/>
            <person name="Yan Y."/>
            <person name="Sichtig H."/>
        </authorList>
    </citation>
    <scope>NUCLEOTIDE SEQUENCE [LARGE SCALE GENOMIC DNA]</scope>
    <source>
        <strain evidence="13 14">FDAARGOS_787</strain>
    </source>
</reference>
<keyword evidence="8" id="KW-0626">Porin</keyword>
<dbReference type="RefSeq" id="WP_125284760.1">
    <property type="nucleotide sequence ID" value="NZ_CADIKP010000012.1"/>
</dbReference>
<evidence type="ECO:0000256" key="9">
    <source>
        <dbReference type="ARBA" id="ARBA00023136"/>
    </source>
</evidence>
<accession>A0A427WJN4</accession>
<evidence type="ECO:0000256" key="8">
    <source>
        <dbReference type="ARBA" id="ARBA00023114"/>
    </source>
</evidence>
<feature type="chain" id="PRO_5030092214" evidence="11">
    <location>
        <begin position="22"/>
        <end position="340"/>
    </location>
</feature>
<keyword evidence="6 11" id="KW-0732">Signal</keyword>
<dbReference type="Proteomes" id="UP000509782">
    <property type="component" value="Chromosome"/>
</dbReference>
<evidence type="ECO:0000256" key="10">
    <source>
        <dbReference type="ARBA" id="ARBA00023237"/>
    </source>
</evidence>
<sequence length="340" mass="35596">MTILTRIGLLGACTVAVPAYAQSSSLAIFGHIDVNVTAASAGGSSKVGLDQGGYMLPSRIGLRGTESLGNGNSVGFWLEAPILPNSGGPQGLTWSRRSTISLANERYGELRLGRDYTAAFWNVSSFSPFGTVGVGGSSNIIKGWPLGLDDATTLSRASNMLAYFLPKKLGGVYGQLNYAREEDMDGADYAGGRLGYQSGPLNVAAAYGRTSMGGGEHYETTTVGGSYDFRALKLFANYLLQEVGPDRQHVALAGAAIPVGKGHLKLSYSRSTQSGTHDGDNAQQFAVGYTYALSKRTVLYTAASFIKNDGNAAFVTGDVAPEGVPGENSKGFQVGISHSF</sequence>
<evidence type="ECO:0000256" key="1">
    <source>
        <dbReference type="ARBA" id="ARBA00004571"/>
    </source>
</evidence>
<evidence type="ECO:0000259" key="12">
    <source>
        <dbReference type="Pfam" id="PF13609"/>
    </source>
</evidence>
<evidence type="ECO:0000313" key="14">
    <source>
        <dbReference type="Proteomes" id="UP000509782"/>
    </source>
</evidence>
<keyword evidence="4" id="KW-1134">Transmembrane beta strand</keyword>
<dbReference type="PANTHER" id="PTHR34501:SF9">
    <property type="entry name" value="MAJOR OUTER MEMBRANE PROTEIN P.IA"/>
    <property type="match status" value="1"/>
</dbReference>
<feature type="signal peptide" evidence="11">
    <location>
        <begin position="1"/>
        <end position="21"/>
    </location>
</feature>
<dbReference type="Gene3D" id="2.40.160.10">
    <property type="entry name" value="Porin"/>
    <property type="match status" value="1"/>
</dbReference>
<comment type="subcellular location">
    <subcellularLocation>
        <location evidence="1">Cell outer membrane</location>
        <topology evidence="1">Multi-pass membrane protein</topology>
    </subcellularLocation>
</comment>
<dbReference type="SUPFAM" id="SSF56935">
    <property type="entry name" value="Porins"/>
    <property type="match status" value="1"/>
</dbReference>
<dbReference type="OrthoDB" id="6975458at2"/>
<dbReference type="GO" id="GO:0009279">
    <property type="term" value="C:cell outer membrane"/>
    <property type="evidence" value="ECO:0007669"/>
    <property type="project" value="UniProtKB-SubCell"/>
</dbReference>
<dbReference type="GO" id="GO:0046930">
    <property type="term" value="C:pore complex"/>
    <property type="evidence" value="ECO:0007669"/>
    <property type="project" value="UniProtKB-KW"/>
</dbReference>
<keyword evidence="3" id="KW-0813">Transport</keyword>
<dbReference type="GO" id="GO:0015288">
    <property type="term" value="F:porin activity"/>
    <property type="evidence" value="ECO:0007669"/>
    <property type="project" value="UniProtKB-KW"/>
</dbReference>
<evidence type="ECO:0000256" key="2">
    <source>
        <dbReference type="ARBA" id="ARBA00011233"/>
    </source>
</evidence>
<keyword evidence="10" id="KW-0998">Cell outer membrane</keyword>
<dbReference type="EMBL" id="CP054569">
    <property type="protein sequence ID" value="QKQ47648.1"/>
    <property type="molecule type" value="Genomic_DNA"/>
</dbReference>
<evidence type="ECO:0000256" key="7">
    <source>
        <dbReference type="ARBA" id="ARBA00023065"/>
    </source>
</evidence>
<proteinExistence type="predicted"/>
<dbReference type="CDD" id="cd00342">
    <property type="entry name" value="gram_neg_porins"/>
    <property type="match status" value="1"/>
</dbReference>
<dbReference type="GO" id="GO:0006811">
    <property type="term" value="P:monoatomic ion transport"/>
    <property type="evidence" value="ECO:0007669"/>
    <property type="project" value="UniProtKB-KW"/>
</dbReference>
<comment type="subunit">
    <text evidence="2">Homotrimer.</text>
</comment>
<dbReference type="InterPro" id="IPR023614">
    <property type="entry name" value="Porin_dom_sf"/>
</dbReference>
<evidence type="ECO:0000256" key="6">
    <source>
        <dbReference type="ARBA" id="ARBA00022729"/>
    </source>
</evidence>
<evidence type="ECO:0000256" key="4">
    <source>
        <dbReference type="ARBA" id="ARBA00022452"/>
    </source>
</evidence>
<keyword evidence="5" id="KW-0812">Transmembrane</keyword>
<evidence type="ECO:0000256" key="11">
    <source>
        <dbReference type="SAM" id="SignalP"/>
    </source>
</evidence>
<feature type="domain" description="Porin" evidence="12">
    <location>
        <begin position="12"/>
        <end position="311"/>
    </location>
</feature>
<dbReference type="PANTHER" id="PTHR34501">
    <property type="entry name" value="PROTEIN YDDL-RELATED"/>
    <property type="match status" value="1"/>
</dbReference>
<dbReference type="Pfam" id="PF13609">
    <property type="entry name" value="Porin_4"/>
    <property type="match status" value="1"/>
</dbReference>
<keyword evidence="9" id="KW-0472">Membrane</keyword>
<gene>
    <name evidence="13" type="ORF">FOC81_13495</name>
</gene>
<dbReference type="AlphaFoldDB" id="A0A427WJN4"/>
<evidence type="ECO:0000313" key="13">
    <source>
        <dbReference type="EMBL" id="QKQ47648.1"/>
    </source>
</evidence>
<dbReference type="InterPro" id="IPR033900">
    <property type="entry name" value="Gram_neg_porin_domain"/>
</dbReference>
<dbReference type="InterPro" id="IPR050298">
    <property type="entry name" value="Gram-neg_bact_OMP"/>
</dbReference>
<evidence type="ECO:0000256" key="5">
    <source>
        <dbReference type="ARBA" id="ARBA00022692"/>
    </source>
</evidence>